<dbReference type="PROSITE" id="PS51161">
    <property type="entry name" value="ATP_CONE"/>
    <property type="match status" value="1"/>
</dbReference>
<keyword evidence="13" id="KW-1185">Reference proteome</keyword>
<evidence type="ECO:0000256" key="7">
    <source>
        <dbReference type="ARBA" id="ARBA00023116"/>
    </source>
</evidence>
<evidence type="ECO:0000256" key="6">
    <source>
        <dbReference type="ARBA" id="ARBA00023002"/>
    </source>
</evidence>
<dbReference type="InterPro" id="IPR000788">
    <property type="entry name" value="RNR_lg_C"/>
</dbReference>
<dbReference type="InterPro" id="IPR008926">
    <property type="entry name" value="RNR_R1-su_N"/>
</dbReference>
<dbReference type="OrthoDB" id="9762933at2"/>
<dbReference type="Pfam" id="PF02867">
    <property type="entry name" value="Ribonuc_red_lgC"/>
    <property type="match status" value="1"/>
</dbReference>
<sequence>MYVIKRDGRKEKASLDKTTARIEELSSDLNVDPIMVAQKVVAGLYDGIYTSEIDNFLAETAAMMIIDHPDYSILASRIAISSLHKETKGFLDSTEKLYQQGTLSKSYYDLVKANGKAYESLIDYKRDFDFEYFGFKTLERSYLIKYKGFSYERPQDMYLRVAITVAGDDSIEKVKEIYDLMSQGYYTHATPTLFNSGTTLQQLSSCFLLGIEDDSIEGIFNTLKETAIISKTAGGIGIHVHNVRATGSPIKGTNGISNGIIPMLKVFNETARYVDQGGGKRKGSFAVYIEPWHFDIEAFLDLKKNHGKEEFRARDLFLALWVPDLFMKRVEEGGDWTLMSESDCPGLSDVYGDDFEKLYTRYELEGKGKKVIPAQHLMTKIIESQSETGVPYMLYKDACNSKSNQKNIGTIKSSNLCAEVIEYSDGNETAVCNLASIALPMFVDGDKYDFESLHRVAKVVTKNLDKIIDKNFYPTEKTYRSNNNNRPIGVGVQGLADVFFKLRLPYDSQEARALNKEIFETIYHAGMEASMEISREKGPYRNFEGSPISQGIFQFQMWGVEPSKRYDWDKLRKDIKEYGVRNSLITSLMPTASTAQILGNTEAFEIQTSNIYKRQTLSGEFLMVNKYLIRELKNIGIWSNDMRAKIIINNGSVQSINEIPDDIKEIYKTVWEMSQRVVIDMSADRAPFICQSQSMNLWLSSPSLKQVYSMHMYAWKKGLKTGMYYLRTKPSVNAVKVTLKDESVLRNVEDVEDCIMCGS</sequence>
<comment type="similarity">
    <text evidence="1 10">Belongs to the ribonucleoside diphosphate reductase large chain family.</text>
</comment>
<dbReference type="NCBIfam" id="TIGR02506">
    <property type="entry name" value="NrdE_NrdA"/>
    <property type="match status" value="1"/>
</dbReference>
<dbReference type="GO" id="GO:0005971">
    <property type="term" value="C:ribonucleoside-diphosphate reductase complex"/>
    <property type="evidence" value="ECO:0007669"/>
    <property type="project" value="TreeGrafter"/>
</dbReference>
<dbReference type="SUPFAM" id="SSF51998">
    <property type="entry name" value="PFL-like glycyl radical enzymes"/>
    <property type="match status" value="1"/>
</dbReference>
<dbReference type="RefSeq" id="WP_096685106.1">
    <property type="nucleotide sequence ID" value="NZ_AP014564.1"/>
</dbReference>
<dbReference type="PANTHER" id="PTHR11573:SF6">
    <property type="entry name" value="RIBONUCLEOSIDE-DIPHOSPHATE REDUCTASE LARGE SUBUNIT"/>
    <property type="match status" value="1"/>
</dbReference>
<evidence type="ECO:0000256" key="8">
    <source>
        <dbReference type="ARBA" id="ARBA00047754"/>
    </source>
</evidence>
<dbReference type="InterPro" id="IPR005144">
    <property type="entry name" value="ATP-cone_dom"/>
</dbReference>
<dbReference type="EMBL" id="AP014564">
    <property type="protein sequence ID" value="BAV94280.1"/>
    <property type="molecule type" value="Genomic_DNA"/>
</dbReference>
<accession>A0A1J1E9S4</accession>
<keyword evidence="6 10" id="KW-0560">Oxidoreductase</keyword>
<evidence type="ECO:0000256" key="10">
    <source>
        <dbReference type="RuleBase" id="RU003410"/>
    </source>
</evidence>
<gene>
    <name evidence="12" type="ORF">JBKA6_0267</name>
</gene>
<keyword evidence="7 10" id="KW-0215">Deoxyribonucleotide synthesis</keyword>
<keyword evidence="4 9" id="KW-0547">Nucleotide-binding</keyword>
<dbReference type="Pfam" id="PF00317">
    <property type="entry name" value="Ribonuc_red_lgN"/>
    <property type="match status" value="1"/>
</dbReference>
<reference evidence="12 13" key="1">
    <citation type="submission" date="2014-03" db="EMBL/GenBank/DDBJ databases">
        <title>complete genome sequence of Flavobacteriaceae bacterium JBKA-6.</title>
        <authorList>
            <person name="Takano T."/>
            <person name="Nakamura Y."/>
            <person name="Takuma S."/>
            <person name="Yasuike M."/>
            <person name="Matsuyama T."/>
            <person name="Sakai T."/>
            <person name="Fujiwara A."/>
            <person name="Kimoto K."/>
            <person name="Fukuda Y."/>
            <person name="Kondo H."/>
            <person name="Hirono I."/>
            <person name="Nakayasu C."/>
        </authorList>
    </citation>
    <scope>NUCLEOTIDE SEQUENCE [LARGE SCALE GENOMIC DNA]</scope>
    <source>
        <strain evidence="12 13">JBKA-6</strain>
    </source>
</reference>
<dbReference type="PANTHER" id="PTHR11573">
    <property type="entry name" value="RIBONUCLEOSIDE-DIPHOSPHATE REDUCTASE LARGE CHAIN"/>
    <property type="match status" value="1"/>
</dbReference>
<dbReference type="Gene3D" id="3.20.70.20">
    <property type="match status" value="1"/>
</dbReference>
<dbReference type="InterPro" id="IPR039718">
    <property type="entry name" value="Rrm1"/>
</dbReference>
<evidence type="ECO:0000256" key="2">
    <source>
        <dbReference type="ARBA" id="ARBA00012274"/>
    </source>
</evidence>
<dbReference type="GO" id="GO:0004748">
    <property type="term" value="F:ribonucleoside-diphosphate reductase activity, thioredoxin disulfide as acceptor"/>
    <property type="evidence" value="ECO:0007669"/>
    <property type="project" value="UniProtKB-EC"/>
</dbReference>
<evidence type="ECO:0000256" key="9">
    <source>
        <dbReference type="PROSITE-ProRule" id="PRU00492"/>
    </source>
</evidence>
<keyword evidence="3" id="KW-0021">Allosteric enzyme</keyword>
<dbReference type="CDD" id="cd01679">
    <property type="entry name" value="RNR_I"/>
    <property type="match status" value="1"/>
</dbReference>
<dbReference type="Proteomes" id="UP000243197">
    <property type="component" value="Chromosome"/>
</dbReference>
<comment type="catalytic activity">
    <reaction evidence="8 10">
        <text>a 2'-deoxyribonucleoside 5'-diphosphate + [thioredoxin]-disulfide + H2O = a ribonucleoside 5'-diphosphate + [thioredoxin]-dithiol</text>
        <dbReference type="Rhea" id="RHEA:23252"/>
        <dbReference type="Rhea" id="RHEA-COMP:10698"/>
        <dbReference type="Rhea" id="RHEA-COMP:10700"/>
        <dbReference type="ChEBI" id="CHEBI:15377"/>
        <dbReference type="ChEBI" id="CHEBI:29950"/>
        <dbReference type="ChEBI" id="CHEBI:50058"/>
        <dbReference type="ChEBI" id="CHEBI:57930"/>
        <dbReference type="ChEBI" id="CHEBI:73316"/>
        <dbReference type="EC" id="1.17.4.1"/>
    </reaction>
</comment>
<dbReference type="PRINTS" id="PR01183">
    <property type="entry name" value="RIBORDTASEM1"/>
</dbReference>
<protein>
    <recommendedName>
        <fullName evidence="2 10">Ribonucleoside-diphosphate reductase</fullName>
        <ecNumber evidence="2 10">1.17.4.1</ecNumber>
    </recommendedName>
</protein>
<evidence type="ECO:0000256" key="5">
    <source>
        <dbReference type="ARBA" id="ARBA00022840"/>
    </source>
</evidence>
<evidence type="ECO:0000313" key="12">
    <source>
        <dbReference type="EMBL" id="BAV94280.1"/>
    </source>
</evidence>
<evidence type="ECO:0000256" key="1">
    <source>
        <dbReference type="ARBA" id="ARBA00010406"/>
    </source>
</evidence>
<evidence type="ECO:0000313" key="13">
    <source>
        <dbReference type="Proteomes" id="UP000243197"/>
    </source>
</evidence>
<proteinExistence type="inferred from homology"/>
<evidence type="ECO:0000256" key="3">
    <source>
        <dbReference type="ARBA" id="ARBA00022533"/>
    </source>
</evidence>
<dbReference type="UniPathway" id="UPA00326"/>
<keyword evidence="5 9" id="KW-0067">ATP-binding</keyword>
<dbReference type="InterPro" id="IPR013346">
    <property type="entry name" value="NrdE_NrdA_C"/>
</dbReference>
<dbReference type="PROSITE" id="PS00089">
    <property type="entry name" value="RIBORED_LARGE"/>
    <property type="match status" value="1"/>
</dbReference>
<dbReference type="GO" id="GO:0005524">
    <property type="term" value="F:ATP binding"/>
    <property type="evidence" value="ECO:0007669"/>
    <property type="project" value="UniProtKB-UniRule"/>
</dbReference>
<dbReference type="EC" id="1.17.4.1" evidence="2 10"/>
<dbReference type="Pfam" id="PF03477">
    <property type="entry name" value="ATP-cone"/>
    <property type="match status" value="1"/>
</dbReference>
<comment type="function">
    <text evidence="10">Provides the precursors necessary for DNA synthesis. Catalyzes the biosynthesis of deoxyribonucleotides from the corresponding ribonucleotides.</text>
</comment>
<dbReference type="SUPFAM" id="SSF48168">
    <property type="entry name" value="R1 subunit of ribonucleotide reductase, N-terminal domain"/>
    <property type="match status" value="1"/>
</dbReference>
<dbReference type="InterPro" id="IPR013509">
    <property type="entry name" value="RNR_lsu_N"/>
</dbReference>
<dbReference type="KEGG" id="ise:JBKA6_0267"/>
<evidence type="ECO:0000256" key="4">
    <source>
        <dbReference type="ARBA" id="ARBA00022741"/>
    </source>
</evidence>
<name>A0A1J1E9S4_9FLAO</name>
<feature type="domain" description="ATP-cone" evidence="11">
    <location>
        <begin position="1"/>
        <end position="89"/>
    </location>
</feature>
<dbReference type="GO" id="GO:0009263">
    <property type="term" value="P:deoxyribonucleotide biosynthetic process"/>
    <property type="evidence" value="ECO:0007669"/>
    <property type="project" value="UniProtKB-KW"/>
</dbReference>
<organism evidence="12 13">
    <name type="scientific">Ichthyobacterium seriolicida</name>
    <dbReference type="NCBI Taxonomy" id="242600"/>
    <lineage>
        <taxon>Bacteria</taxon>
        <taxon>Pseudomonadati</taxon>
        <taxon>Bacteroidota</taxon>
        <taxon>Flavobacteriia</taxon>
        <taxon>Flavobacteriales</taxon>
        <taxon>Ichthyobacteriaceae</taxon>
        <taxon>Ichthyobacterium</taxon>
    </lineage>
</organism>
<dbReference type="AlphaFoldDB" id="A0A1J1E9S4"/>
<evidence type="ECO:0000259" key="11">
    <source>
        <dbReference type="PROSITE" id="PS51161"/>
    </source>
</evidence>